<accession>Q9LJ77</accession>
<sequence length="312" mass="35413">MRPSDERLVDIVKELRDYMLNDVFNFNVGFDDNYHKNGSYQNVEELKTKKKINVEFVAHKDGSLKTTVEEPKYNIFVCGLCTDGFNPFGMSRNHSLWHVILTLYNLPPGMCMNTKYLFLTILNYGPNHPRASLDVFLQPLIEELKEWCDNTVQKELTRILLGPLLYPTSREAAEDSTRPVNSIQAATEEAAIHSTHLLDQGSLTRSSRSIYSPLLLDPLLDPLTRTRATYSTRLVDLLKRLRILLIPHSTRHLSIQIGEEDASTRPIDHSEHRHKGADFAAPSLLDPQDRALAQTASSLLSSSESRVFNILV</sequence>
<proteinExistence type="predicted"/>
<reference evidence="1" key="1">
    <citation type="journal article" date="2000" name="DNA Res.">
        <title>Structural analysis of Arabidopsis thaliana chromosome 3. II. Sequence features of the 4,251,695 bp regions covered by 90 P1, TAC and BAC clones.</title>
        <authorList>
            <person name="Nakamura Y."/>
        </authorList>
    </citation>
    <scope>NUCLEOTIDE SEQUENCE [LARGE SCALE GENOMIC DNA]</scope>
</reference>
<dbReference type="AlphaFoldDB" id="Q9LJ77"/>
<dbReference type="Pfam" id="PF02992">
    <property type="entry name" value="Transposase_21"/>
    <property type="match status" value="1"/>
</dbReference>
<evidence type="ECO:0000313" key="1">
    <source>
        <dbReference type="EMBL" id="BAB01211.1"/>
    </source>
</evidence>
<reference key="2">
    <citation type="journal article" date="2000" name="Nature">
        <title>Sequence and analysis of chromosome 3 of the plant Arabidopsis thaliana.</title>
        <authorList>
            <consortium name="European Union Chromosome 3 Arabidopsis Sequencing Consortium"/>
            <consortium name="Institute for Genomic Research"/>
            <consortium name="Kazusa DNA Research Institute"/>
            <person name="Salanoubat M."/>
            <person name="Lemcke K."/>
            <person name="Rieger M."/>
            <person name="Ansorge W."/>
            <person name="Unseld M."/>
            <person name="Fartmann B."/>
            <person name="Valle G."/>
            <person name="Blocker H."/>
            <person name="Perez-Alonso M."/>
            <person name="Obermaier B."/>
            <person name="Delseny M."/>
            <person name="Boutry M."/>
            <person name="Grivell L.A."/>
            <person name="Mache R."/>
            <person name="Puigdomenech P."/>
            <person name="De Simone V."/>
            <person name="Choisne N."/>
            <person name="Artiguenave F."/>
            <person name="Robert C."/>
            <person name="Brottier P."/>
            <person name="Wincker P."/>
            <person name="Cattolico L."/>
            <person name="Weissenbach J."/>
            <person name="Saurin W."/>
            <person name="Quetier F."/>
            <person name="Schafer M."/>
            <person name="Muller-Auer S."/>
            <person name="Gabel C."/>
            <person name="Fuchs M."/>
            <person name="Benes V."/>
            <person name="Wurmbach E."/>
            <person name="Drzonek H."/>
            <person name="Erfle H."/>
            <person name="Jordan N."/>
            <person name="Bangert S."/>
            <person name="Wiedelmann R."/>
            <person name="Kranz H."/>
            <person name="Voss H."/>
            <person name="Holland R."/>
            <person name="Brandt P."/>
            <person name="Nyakatura G."/>
            <person name="Vezzi A."/>
            <person name="D'Angelo M."/>
            <person name="Pallavicini A."/>
            <person name="Toppo S."/>
            <person name="Simionati B."/>
            <person name="Conrad A."/>
            <person name="Hornischer K."/>
            <person name="Kauer G."/>
            <person name="Lohnert T.H."/>
            <person name="Nordsiek G."/>
            <person name="Reichelt J."/>
            <person name="Scharfe M."/>
            <person name="Schon O."/>
            <person name="Bargues M."/>
            <person name="Terol J."/>
            <person name="Climent J."/>
            <person name="Navarro P."/>
            <person name="Collado C."/>
            <person name="Perez-Perez A."/>
            <person name="Ottenwalder B."/>
            <person name="Duchemin D."/>
            <person name="Cooke R."/>
            <person name="Laudie M."/>
            <person name="Berger-Llauro C."/>
            <person name="Purnelle B."/>
            <person name="Masuy D."/>
            <person name="de Haan M."/>
            <person name="Maarse A.C."/>
            <person name="Alcaraz J.P."/>
            <person name="Cottet A."/>
            <person name="Casacuberta E."/>
            <person name="Monfort A."/>
            <person name="Argiriou A."/>
            <person name="flores M."/>
            <person name="Liguori R."/>
            <person name="Vitale D."/>
            <person name="Mannhaupt G."/>
            <person name="Haase D."/>
            <person name="Schoof H."/>
            <person name="Rudd S."/>
            <person name="Zaccaria P."/>
            <person name="Mewes H.W."/>
            <person name="Mayer K.F."/>
            <person name="Kaul S."/>
            <person name="Town C.D."/>
            <person name="Koo H.L."/>
            <person name="Tallon L.J."/>
            <person name="Jenkins J."/>
            <person name="Rooney T."/>
            <person name="Rizzo M."/>
            <person name="Walts A."/>
            <person name="Utterback T."/>
            <person name="Fujii C.Y."/>
            <person name="Shea T.P."/>
            <person name="Creasy T.H."/>
            <person name="Haas B."/>
            <person name="Maiti R."/>
            <person name="Wu D."/>
            <person name="Peterson J."/>
            <person name="Van Aken S."/>
            <person name="Pai G."/>
            <person name="Militscher J."/>
            <person name="Sellers P."/>
            <person name="Gill J.E."/>
            <person name="Feldblyum T.V."/>
            <person name="Preuss D."/>
            <person name="Lin X."/>
            <person name="Nierman W.C."/>
            <person name="Salzberg S.L."/>
            <person name="White O."/>
            <person name="Venter J.C."/>
            <person name="Fraser C.M."/>
            <person name="Kaneko T."/>
            <person name="Nakamura Y."/>
            <person name="Sato S."/>
            <person name="Kato T."/>
            <person name="Asamizu E."/>
            <person name="Sasamoto S."/>
            <person name="Kimura T."/>
            <person name="Idesawa K."/>
            <person name="Kawashima K."/>
            <person name="Kishida Y."/>
            <person name="Kiyokawa C."/>
            <person name="Kohara M."/>
            <person name="Matsumoto M."/>
            <person name="Matsuno A."/>
            <person name="Muraki A."/>
            <person name="Nakayama S."/>
            <person name="Nakazaki N."/>
            <person name="Shinpo S."/>
            <person name="Takeuchi C."/>
            <person name="Wada T."/>
            <person name="Watanabe A."/>
            <person name="Yamada M."/>
            <person name="Yasuda M."/>
            <person name="Tabata S."/>
        </authorList>
    </citation>
    <scope>NUCLEOTIDE SEQUENCE [LARGE SCALE GENOMIC DNA]</scope>
    <source>
        <strain>cv. Columbia</strain>
    </source>
</reference>
<protein>
    <submittedName>
        <fullName evidence="1">Uncharacterized protein</fullName>
    </submittedName>
</protein>
<dbReference type="InterPro" id="IPR004242">
    <property type="entry name" value="Transposase_21"/>
</dbReference>
<organism evidence="1">
    <name type="scientific">Arabidopsis thaliana</name>
    <name type="common">Mouse-ear cress</name>
    <dbReference type="NCBI Taxonomy" id="3702"/>
    <lineage>
        <taxon>Eukaryota</taxon>
        <taxon>Viridiplantae</taxon>
        <taxon>Streptophyta</taxon>
        <taxon>Embryophyta</taxon>
        <taxon>Tracheophyta</taxon>
        <taxon>Spermatophyta</taxon>
        <taxon>Magnoliopsida</taxon>
        <taxon>eudicotyledons</taxon>
        <taxon>Gunneridae</taxon>
        <taxon>Pentapetalae</taxon>
        <taxon>rosids</taxon>
        <taxon>malvids</taxon>
        <taxon>Brassicales</taxon>
        <taxon>Brassicaceae</taxon>
        <taxon>Camelineae</taxon>
        <taxon>Arabidopsis</taxon>
    </lineage>
</organism>
<name>Q9LJ77_ARATH</name>
<dbReference type="EMBL" id="AP000732">
    <property type="protein sequence ID" value="BAB01211.1"/>
    <property type="molecule type" value="Genomic_DNA"/>
</dbReference>